<keyword evidence="7" id="KW-1185">Reference proteome</keyword>
<evidence type="ECO:0000313" key="7">
    <source>
        <dbReference type="Proteomes" id="UP001476798"/>
    </source>
</evidence>
<dbReference type="InterPro" id="IPR051098">
    <property type="entry name" value="NeuroDiff_E-box_TFs"/>
</dbReference>
<evidence type="ECO:0000313" key="6">
    <source>
        <dbReference type="EMBL" id="MEQ2157762.1"/>
    </source>
</evidence>
<accession>A0ABV0MFH0</accession>
<proteinExistence type="predicted"/>
<gene>
    <name evidence="6" type="ORF">GOODEAATRI_005151</name>
</gene>
<keyword evidence="4" id="KW-0804">Transcription</keyword>
<sequence length="71" mass="7565">MEDRLEEAIHVLRSHAVGQSPALEGAHSDMHSLLSSVHNGGLGGLSPAFPSASLAPSNRHPALVSHYLYRK</sequence>
<evidence type="ECO:0000256" key="1">
    <source>
        <dbReference type="ARBA" id="ARBA00004123"/>
    </source>
</evidence>
<comment type="subcellular location">
    <subcellularLocation>
        <location evidence="1">Nucleus</location>
    </subcellularLocation>
</comment>
<keyword evidence="5" id="KW-0539">Nucleus</keyword>
<dbReference type="Proteomes" id="UP001476798">
    <property type="component" value="Unassembled WGS sequence"/>
</dbReference>
<name>A0ABV0MFH0_9TELE</name>
<evidence type="ECO:0000256" key="3">
    <source>
        <dbReference type="ARBA" id="ARBA00023125"/>
    </source>
</evidence>
<organism evidence="6 7">
    <name type="scientific">Goodea atripinnis</name>
    <dbReference type="NCBI Taxonomy" id="208336"/>
    <lineage>
        <taxon>Eukaryota</taxon>
        <taxon>Metazoa</taxon>
        <taxon>Chordata</taxon>
        <taxon>Craniata</taxon>
        <taxon>Vertebrata</taxon>
        <taxon>Euteleostomi</taxon>
        <taxon>Actinopterygii</taxon>
        <taxon>Neopterygii</taxon>
        <taxon>Teleostei</taxon>
        <taxon>Neoteleostei</taxon>
        <taxon>Acanthomorphata</taxon>
        <taxon>Ovalentaria</taxon>
        <taxon>Atherinomorphae</taxon>
        <taxon>Cyprinodontiformes</taxon>
        <taxon>Goodeidae</taxon>
        <taxon>Goodea</taxon>
    </lineage>
</organism>
<dbReference type="EMBL" id="JAHRIO010000229">
    <property type="protein sequence ID" value="MEQ2157762.1"/>
    <property type="molecule type" value="Genomic_DNA"/>
</dbReference>
<dbReference type="PANTHER" id="PTHR11793">
    <property type="entry name" value="BASIC HELIX-LOOP-HELIX TRANSCRIPTION FACTOR"/>
    <property type="match status" value="1"/>
</dbReference>
<evidence type="ECO:0000256" key="5">
    <source>
        <dbReference type="ARBA" id="ARBA00023242"/>
    </source>
</evidence>
<comment type="caution">
    <text evidence="6">The sequence shown here is derived from an EMBL/GenBank/DDBJ whole genome shotgun (WGS) entry which is preliminary data.</text>
</comment>
<evidence type="ECO:0000256" key="2">
    <source>
        <dbReference type="ARBA" id="ARBA00023015"/>
    </source>
</evidence>
<keyword evidence="3" id="KW-0238">DNA-binding</keyword>
<reference evidence="6 7" key="1">
    <citation type="submission" date="2021-06" db="EMBL/GenBank/DDBJ databases">
        <authorList>
            <person name="Palmer J.M."/>
        </authorList>
    </citation>
    <scope>NUCLEOTIDE SEQUENCE [LARGE SCALE GENOMIC DNA]</scope>
    <source>
        <strain evidence="6 7">GA_2019</strain>
        <tissue evidence="6">Muscle</tissue>
    </source>
</reference>
<dbReference type="PANTHER" id="PTHR11793:SF7">
    <property type="entry name" value="TRANSCRIPTION FACTOR E2-ALPHA"/>
    <property type="match status" value="1"/>
</dbReference>
<protein>
    <submittedName>
        <fullName evidence="6">Uncharacterized protein</fullName>
    </submittedName>
</protein>
<keyword evidence="2" id="KW-0805">Transcription regulation</keyword>
<evidence type="ECO:0000256" key="4">
    <source>
        <dbReference type="ARBA" id="ARBA00023163"/>
    </source>
</evidence>